<dbReference type="OrthoDB" id="6359816at2759"/>
<dbReference type="PANTHER" id="PTHR24413">
    <property type="entry name" value="SPECKLE-TYPE POZ PROTEIN"/>
    <property type="match status" value="1"/>
</dbReference>
<dbReference type="InterPro" id="IPR011333">
    <property type="entry name" value="SKP1/BTB/POZ_sf"/>
</dbReference>
<dbReference type="EMBL" id="OU895880">
    <property type="protein sequence ID" value="CAG9811182.1"/>
    <property type="molecule type" value="Genomic_DNA"/>
</dbReference>
<dbReference type="SUPFAM" id="SSF54695">
    <property type="entry name" value="POZ domain"/>
    <property type="match status" value="1"/>
</dbReference>
<dbReference type="PROSITE" id="PS50097">
    <property type="entry name" value="BTB"/>
    <property type="match status" value="1"/>
</dbReference>
<evidence type="ECO:0000256" key="1">
    <source>
        <dbReference type="SAM" id="Coils"/>
    </source>
</evidence>
<dbReference type="AlphaFoldDB" id="A0A9N9WYI2"/>
<evidence type="ECO:0000313" key="4">
    <source>
        <dbReference type="Proteomes" id="UP001153620"/>
    </source>
</evidence>
<dbReference type="SMART" id="SM00225">
    <property type="entry name" value="BTB"/>
    <property type="match status" value="1"/>
</dbReference>
<dbReference type="CDD" id="cd18186">
    <property type="entry name" value="BTB_POZ_ZBTB_KLHL-like"/>
    <property type="match status" value="1"/>
</dbReference>
<keyword evidence="4" id="KW-1185">Reference proteome</keyword>
<keyword evidence="1" id="KW-0175">Coiled coil</keyword>
<dbReference type="Pfam" id="PF00651">
    <property type="entry name" value="BTB"/>
    <property type="match status" value="1"/>
</dbReference>
<evidence type="ECO:0000259" key="2">
    <source>
        <dbReference type="PROSITE" id="PS50097"/>
    </source>
</evidence>
<reference evidence="3" key="2">
    <citation type="submission" date="2022-10" db="EMBL/GenBank/DDBJ databases">
        <authorList>
            <consortium name="ENA_rothamsted_submissions"/>
            <consortium name="culmorum"/>
            <person name="King R."/>
        </authorList>
    </citation>
    <scope>NUCLEOTIDE SEQUENCE</scope>
</reference>
<protein>
    <recommendedName>
        <fullName evidence="2">BTB domain-containing protein</fullName>
    </recommendedName>
</protein>
<proteinExistence type="predicted"/>
<name>A0A9N9WYI2_9DIPT</name>
<sequence>MNFITAHQMKYLDNKLKQDFKDSEAKLNNEIQQLKDFVTNLSQQVQEMKGSANEPEGQQIEAKLKLEVERLRNSESKLNQKVEQLKVSESELLQEVKQLRESESKLLQKVKLLQNSESNLLQEVKLSRDSEFKLTKQLQLLSHSELNLTQKVQQFRHSEIKLIHEVNKLKVSESILKIKIDKLKDQEINTKLQLQESIMNESQLRMAVNQLRTDLKTMKLKHAQTMKIKEGLTADFKLYIQDNSTKDFQVQVKDRTFSVHKFLLAARSPTLAELLKANPEANNLNLVDISVDIFEIILKFLYTDELPGDDGTDFLQIFTAAGTLKIRDLKDYAARKIIEVTDTENAMAIYNFGKQYGHDGMQQKAFEQLKRKYPDIILGGHYSSCVEVISGIFELSKFNNVKK</sequence>
<dbReference type="InterPro" id="IPR000210">
    <property type="entry name" value="BTB/POZ_dom"/>
</dbReference>
<dbReference type="Gene3D" id="3.30.710.10">
    <property type="entry name" value="Potassium Channel Kv1.1, Chain A"/>
    <property type="match status" value="1"/>
</dbReference>
<dbReference type="Proteomes" id="UP001153620">
    <property type="component" value="Chromosome 4"/>
</dbReference>
<feature type="coiled-coil region" evidence="1">
    <location>
        <begin position="24"/>
        <end position="116"/>
    </location>
</feature>
<reference evidence="3" key="1">
    <citation type="submission" date="2022-01" db="EMBL/GenBank/DDBJ databases">
        <authorList>
            <person name="King R."/>
        </authorList>
    </citation>
    <scope>NUCLEOTIDE SEQUENCE</scope>
</reference>
<feature type="domain" description="BTB" evidence="2">
    <location>
        <begin position="246"/>
        <end position="310"/>
    </location>
</feature>
<organism evidence="3 4">
    <name type="scientific">Chironomus riparius</name>
    <dbReference type="NCBI Taxonomy" id="315576"/>
    <lineage>
        <taxon>Eukaryota</taxon>
        <taxon>Metazoa</taxon>
        <taxon>Ecdysozoa</taxon>
        <taxon>Arthropoda</taxon>
        <taxon>Hexapoda</taxon>
        <taxon>Insecta</taxon>
        <taxon>Pterygota</taxon>
        <taxon>Neoptera</taxon>
        <taxon>Endopterygota</taxon>
        <taxon>Diptera</taxon>
        <taxon>Nematocera</taxon>
        <taxon>Chironomoidea</taxon>
        <taxon>Chironomidae</taxon>
        <taxon>Chironominae</taxon>
        <taxon>Chironomus</taxon>
    </lineage>
</organism>
<gene>
    <name evidence="3" type="ORF">CHIRRI_LOCUS13991</name>
</gene>
<accession>A0A9N9WYI2</accession>
<evidence type="ECO:0000313" key="3">
    <source>
        <dbReference type="EMBL" id="CAG9811182.1"/>
    </source>
</evidence>